<evidence type="ECO:0000313" key="4">
    <source>
        <dbReference type="EMBL" id="NOH46467.1"/>
    </source>
</evidence>
<evidence type="ECO:0000256" key="2">
    <source>
        <dbReference type="SAM" id="SignalP"/>
    </source>
</evidence>
<dbReference type="InterPro" id="IPR027385">
    <property type="entry name" value="Beta-barrel_OMP"/>
</dbReference>
<comment type="caution">
    <text evidence="4">The sequence shown here is derived from an EMBL/GenBank/DDBJ whole genome shotgun (WGS) entry which is preliminary data.</text>
</comment>
<evidence type="ECO:0000313" key="5">
    <source>
        <dbReference type="Proteomes" id="UP000572072"/>
    </source>
</evidence>
<dbReference type="AlphaFoldDB" id="A0A7Y4DZQ4"/>
<dbReference type="SUPFAM" id="SSF56925">
    <property type="entry name" value="OMPA-like"/>
    <property type="match status" value="1"/>
</dbReference>
<feature type="chain" id="PRO_5030694661" evidence="2">
    <location>
        <begin position="22"/>
        <end position="213"/>
    </location>
</feature>
<dbReference type="Gene3D" id="2.40.160.20">
    <property type="match status" value="1"/>
</dbReference>
<feature type="signal peptide" evidence="2">
    <location>
        <begin position="1"/>
        <end position="21"/>
    </location>
</feature>
<dbReference type="Proteomes" id="UP000572072">
    <property type="component" value="Unassembled WGS sequence"/>
</dbReference>
<organism evidence="4 5">
    <name type="scientific">Vibrio rotiferianus</name>
    <dbReference type="NCBI Taxonomy" id="190895"/>
    <lineage>
        <taxon>Bacteria</taxon>
        <taxon>Pseudomonadati</taxon>
        <taxon>Pseudomonadota</taxon>
        <taxon>Gammaproteobacteria</taxon>
        <taxon>Vibrionales</taxon>
        <taxon>Vibrionaceae</taxon>
        <taxon>Vibrio</taxon>
    </lineage>
</organism>
<evidence type="ECO:0000256" key="1">
    <source>
        <dbReference type="ARBA" id="ARBA00022729"/>
    </source>
</evidence>
<dbReference type="Pfam" id="PF13505">
    <property type="entry name" value="OMP_b-brl"/>
    <property type="match status" value="1"/>
</dbReference>
<gene>
    <name evidence="4" type="ORF">F0262_00115</name>
</gene>
<dbReference type="RefSeq" id="WP_171356723.1">
    <property type="nucleotide sequence ID" value="NZ_VTYN01000001.1"/>
</dbReference>
<name>A0A7Y4DZQ4_9VIBR</name>
<keyword evidence="1 2" id="KW-0732">Signal</keyword>
<sequence>MIKKFSLVAVAALLTAFNANAGSSWYVGFDVHQSKLDLDSNIDSAATVSSGVKKLDDTGAGVSIFLGRQINSWLALEFSGSSDHVDLLDYENYYNSGSSYEYALYRANIYSFGVSSKVSYNTAFQLSLYAKPGLGYTITDLELNGGASDPNYKVDIDEKNTTLHFNFEIGAEYFLTDSFSASVAYERRFDAVDVPNVDEMSQDLIKGGIRYHF</sequence>
<feature type="domain" description="Outer membrane protein beta-barrel" evidence="3">
    <location>
        <begin position="9"/>
        <end position="213"/>
    </location>
</feature>
<protein>
    <submittedName>
        <fullName evidence="4">Porin family protein</fullName>
    </submittedName>
</protein>
<proteinExistence type="predicted"/>
<evidence type="ECO:0000259" key="3">
    <source>
        <dbReference type="Pfam" id="PF13505"/>
    </source>
</evidence>
<accession>A0A7Y4DZQ4</accession>
<reference evidence="4 5" key="1">
    <citation type="submission" date="2019-08" db="EMBL/GenBank/DDBJ databases">
        <title>Draft genome sequencing and comparative genomics of hatchery-associated Vibrios.</title>
        <authorList>
            <person name="Kehlet-Delgado H."/>
            <person name="Mueller R.S."/>
        </authorList>
    </citation>
    <scope>NUCLEOTIDE SEQUENCE [LARGE SCALE GENOMIC DNA]</scope>
    <source>
        <strain evidence="4 5">00-78-3</strain>
    </source>
</reference>
<dbReference type="EMBL" id="VTYN01000001">
    <property type="protein sequence ID" value="NOH46467.1"/>
    <property type="molecule type" value="Genomic_DNA"/>
</dbReference>
<dbReference type="InterPro" id="IPR011250">
    <property type="entry name" value="OMP/PagP_B-barrel"/>
</dbReference>